<feature type="signal peptide" evidence="1">
    <location>
        <begin position="1"/>
        <end position="26"/>
    </location>
</feature>
<feature type="chain" id="PRO_5019341206" description="Galactose oxidase" evidence="1">
    <location>
        <begin position="27"/>
        <end position="397"/>
    </location>
</feature>
<keyword evidence="1" id="KW-0732">Signal</keyword>
<dbReference type="EMBL" id="CP034346">
    <property type="protein sequence ID" value="AZS15996.1"/>
    <property type="molecule type" value="Genomic_DNA"/>
</dbReference>
<proteinExistence type="predicted"/>
<dbReference type="InterPro" id="IPR015915">
    <property type="entry name" value="Kelch-typ_b-propeller"/>
</dbReference>
<dbReference type="Proteomes" id="UP000270678">
    <property type="component" value="Chromosome"/>
</dbReference>
<evidence type="ECO:0000313" key="3">
    <source>
        <dbReference type="Proteomes" id="UP000270678"/>
    </source>
</evidence>
<dbReference type="SUPFAM" id="SSF117281">
    <property type="entry name" value="Kelch motif"/>
    <property type="match status" value="1"/>
</dbReference>
<dbReference type="InterPro" id="IPR011043">
    <property type="entry name" value="Gal_Oxase/kelch_b-propeller"/>
</dbReference>
<dbReference type="InterPro" id="IPR052392">
    <property type="entry name" value="Kelch-BTB_domain-containing"/>
</dbReference>
<evidence type="ECO:0000256" key="1">
    <source>
        <dbReference type="SAM" id="SignalP"/>
    </source>
</evidence>
<sequence length="397" mass="44385">MNKKLIVSMLITLLFVTLLSSTHTFASYEVEWTKKSDLPQARAGSAIVEYKNNIYVFGGTSDGLGAAPGNKTNTTFVYDPIHDTWSEKSSMPTIRSAASATVLNNKIYVIGGYQGPNANKKLNTVEIYDPLTDTWISGKPLPVERSWPGVTVIEGKIYIFGGGTPSDLPSNTVYSYDPLNDEWSTMSPLPINMYNASVIKANDRVYLMDNTGYLLEYNQEIDSYSQKAKAPEKIGGSFSFIEYKGKLLTLGNQNNTIVYSYDPNSDNWDKAFDLSFLRYQNGAVTVNGNIYVIGGWNKVNILNTVEMLSFKDTQPEPPGNRAILTIIMTTGLEKEFDLSMEEVNAFIDWYDVKENGVGPARYGIDKHNNNKGPFSKRVDYVIFKNILSFEVNEYTTE</sequence>
<dbReference type="OrthoDB" id="1937631at2"/>
<dbReference type="SUPFAM" id="SSF50965">
    <property type="entry name" value="Galactose oxidase, central domain"/>
    <property type="match status" value="1"/>
</dbReference>
<dbReference type="PANTHER" id="PTHR46375:SF3">
    <property type="entry name" value="KELCH REPEAT AND BTB DOMAIN-CONTAINING PROTEIN 13"/>
    <property type="match status" value="1"/>
</dbReference>
<dbReference type="RefSeq" id="WP_127000186.1">
    <property type="nucleotide sequence ID" value="NZ_CP034346.1"/>
</dbReference>
<dbReference type="PANTHER" id="PTHR46375">
    <property type="entry name" value="KELCH REPEAT AND BTB DOMAIN-CONTAINING PROTEIN 13-RELATED"/>
    <property type="match status" value="1"/>
</dbReference>
<evidence type="ECO:0000313" key="2">
    <source>
        <dbReference type="EMBL" id="AZS15996.1"/>
    </source>
</evidence>
<accession>A0A3S9V0D2</accession>
<protein>
    <recommendedName>
        <fullName evidence="4">Galactose oxidase</fullName>
    </recommendedName>
</protein>
<dbReference type="SMART" id="SM00612">
    <property type="entry name" value="Kelch"/>
    <property type="match status" value="5"/>
</dbReference>
<evidence type="ECO:0008006" key="4">
    <source>
        <dbReference type="Google" id="ProtNLM"/>
    </source>
</evidence>
<dbReference type="KEGG" id="plut:EI981_17185"/>
<dbReference type="AlphaFoldDB" id="A0A3S9V0D2"/>
<dbReference type="Pfam" id="PF24681">
    <property type="entry name" value="Kelch_KLHDC2_KLHL20_DRC7"/>
    <property type="match status" value="1"/>
</dbReference>
<keyword evidence="3" id="KW-1185">Reference proteome</keyword>
<dbReference type="InterPro" id="IPR006652">
    <property type="entry name" value="Kelch_1"/>
</dbReference>
<reference evidence="3" key="1">
    <citation type="submission" date="2018-12" db="EMBL/GenBank/DDBJ databases">
        <title>Complete genome sequence of Paenibacillus sp. MBLB1234.</title>
        <authorList>
            <person name="Nam Y.-D."/>
            <person name="Kang J."/>
            <person name="Chung W.-H."/>
            <person name="Park Y.S."/>
        </authorList>
    </citation>
    <scope>NUCLEOTIDE SEQUENCE [LARGE SCALE GENOMIC DNA]</scope>
    <source>
        <strain evidence="3">MBLB1234</strain>
    </source>
</reference>
<dbReference type="Gene3D" id="2.120.10.80">
    <property type="entry name" value="Kelch-type beta propeller"/>
    <property type="match status" value="2"/>
</dbReference>
<organism evidence="2 3">
    <name type="scientific">Paenibacillus lutimineralis</name>
    <dbReference type="NCBI Taxonomy" id="2707005"/>
    <lineage>
        <taxon>Bacteria</taxon>
        <taxon>Bacillati</taxon>
        <taxon>Bacillota</taxon>
        <taxon>Bacilli</taxon>
        <taxon>Bacillales</taxon>
        <taxon>Paenibacillaceae</taxon>
        <taxon>Paenibacillus</taxon>
    </lineage>
</organism>
<name>A0A3S9V0D2_9BACL</name>
<gene>
    <name evidence="2" type="ORF">EI981_17185</name>
</gene>
<dbReference type="Pfam" id="PF01344">
    <property type="entry name" value="Kelch_1"/>
    <property type="match status" value="1"/>
</dbReference>